<evidence type="ECO:0000313" key="1">
    <source>
        <dbReference type="EMBL" id="CBY42726.1"/>
    </source>
</evidence>
<accession>E4Z4U8</accession>
<proteinExistence type="predicted"/>
<gene>
    <name evidence="1" type="ORF">GSOID_T00026446001</name>
</gene>
<name>E4Z4U8_OIKDI</name>
<sequence length="507" mass="57306">ARVNHSTHFFLFLRINYNPIKASPKWICKQLRLETLQSGETTWQPILEFNGEITFKKTETRILRPQSAILGQNGGEEFTSGLNSLLAGNLPVGILVSRRLSFSPRLSRVQPVPLNNLQNCAFAELEPLSSATVQIISPKTGSILEQLSILTIFQNSNSNSAREKTTMRKSFEASKKKVKYWIRIKVIFFSNSNQTNFQTCGQLSSEGFNGILMTLIGTQDWSNPIAINGKLTGELQYLCVDLEPIGKVQKVLFDNVTRSIPIEWVQIIPDGSSPILLTNIQVKLILCERIHVLQQSGSRMLALKGYKYKVFLLTGQKLRKNVVTVSELPRRACSSVHFKLSIKLIGSQKSSQIHELNTKSLKVGSEIETDFYDKNLGIIEKVILYLDAGNADLYLEKINIQKSCGEVLDQSELRIQFEKRILFEINDWIKFKPDGQEYLHKVELCASDRETFMKLSSSWDDIAKTALPGSSSARVGFITRSRSGGVRSSFIERQSEDRLMKNVLKFF</sequence>
<dbReference type="EMBL" id="FN657442">
    <property type="protein sequence ID" value="CBY42726.1"/>
    <property type="molecule type" value="Genomic_DNA"/>
</dbReference>
<organism evidence="1">
    <name type="scientific">Oikopleura dioica</name>
    <name type="common">Tunicate</name>
    <dbReference type="NCBI Taxonomy" id="34765"/>
    <lineage>
        <taxon>Eukaryota</taxon>
        <taxon>Metazoa</taxon>
        <taxon>Chordata</taxon>
        <taxon>Tunicata</taxon>
        <taxon>Appendicularia</taxon>
        <taxon>Copelata</taxon>
        <taxon>Oikopleuridae</taxon>
        <taxon>Oikopleura</taxon>
    </lineage>
</organism>
<dbReference type="Proteomes" id="UP000011014">
    <property type="component" value="Unassembled WGS sequence"/>
</dbReference>
<protein>
    <submittedName>
        <fullName evidence="1">Uncharacterized protein</fullName>
    </submittedName>
</protein>
<dbReference type="Gene3D" id="2.60.60.20">
    <property type="entry name" value="PLAT/LH2 domain"/>
    <property type="match status" value="1"/>
</dbReference>
<reference evidence="1" key="1">
    <citation type="journal article" date="2010" name="Science">
        <title>Plasticity of animal genome architecture unmasked by rapid evolution of a pelagic tunicate.</title>
        <authorList>
            <person name="Denoeud F."/>
            <person name="Henriet S."/>
            <person name="Mungpakdee S."/>
            <person name="Aury J.M."/>
            <person name="Da Silva C."/>
            <person name="Brinkmann H."/>
            <person name="Mikhaleva J."/>
            <person name="Olsen L.C."/>
            <person name="Jubin C."/>
            <person name="Canestro C."/>
            <person name="Bouquet J.M."/>
            <person name="Danks G."/>
            <person name="Poulain J."/>
            <person name="Campsteijn C."/>
            <person name="Adamski M."/>
            <person name="Cross I."/>
            <person name="Yadetie F."/>
            <person name="Muffato M."/>
            <person name="Louis A."/>
            <person name="Butcher S."/>
            <person name="Tsagkogeorga G."/>
            <person name="Konrad A."/>
            <person name="Singh S."/>
            <person name="Jensen M.F."/>
            <person name="Cong E.H."/>
            <person name="Eikeseth-Otteraa H."/>
            <person name="Noel B."/>
            <person name="Anthouard V."/>
            <person name="Porcel B.M."/>
            <person name="Kachouri-Lafond R."/>
            <person name="Nishino A."/>
            <person name="Ugolini M."/>
            <person name="Chourrout P."/>
            <person name="Nishida H."/>
            <person name="Aasland R."/>
            <person name="Huzurbazar S."/>
            <person name="Westhof E."/>
            <person name="Delsuc F."/>
            <person name="Lehrach H."/>
            <person name="Reinhardt R."/>
            <person name="Weissenbach J."/>
            <person name="Roy S.W."/>
            <person name="Artiguenave F."/>
            <person name="Postlethwait J.H."/>
            <person name="Manak J.R."/>
            <person name="Thompson E.M."/>
            <person name="Jaillon O."/>
            <person name="Du Pasquier L."/>
            <person name="Boudinot P."/>
            <person name="Liberles D.A."/>
            <person name="Volff J.N."/>
            <person name="Philippe H."/>
            <person name="Lenhard B."/>
            <person name="Roest Crollius H."/>
            <person name="Wincker P."/>
            <person name="Chourrout D."/>
        </authorList>
    </citation>
    <scope>NUCLEOTIDE SEQUENCE [LARGE SCALE GENOMIC DNA]</scope>
</reference>
<dbReference type="AlphaFoldDB" id="E4Z4U8"/>
<feature type="non-terminal residue" evidence="1">
    <location>
        <position position="1"/>
    </location>
</feature>